<sequence>MQYIASRNRVIQYCTKYVTKSETRSHTLKDTFADIARSLKEGNRSVKAVQKLLINSFRERDYSAQETFYLLLQLIMYKESMCVFTLSLDGTRGAKNTAQEVHLDKDFGDEPKKRRKEVNVTPRPYSSPDPSGPNYEQCCRQSLMKCKPFRDINKLKSGYDTFTEAYVEY</sequence>
<dbReference type="OrthoDB" id="5969700at2759"/>
<organism evidence="2">
    <name type="scientific">Amphimedon queenslandica</name>
    <name type="common">Sponge</name>
    <dbReference type="NCBI Taxonomy" id="400682"/>
    <lineage>
        <taxon>Eukaryota</taxon>
        <taxon>Metazoa</taxon>
        <taxon>Porifera</taxon>
        <taxon>Demospongiae</taxon>
        <taxon>Heteroscleromorpha</taxon>
        <taxon>Haplosclerida</taxon>
        <taxon>Niphatidae</taxon>
        <taxon>Amphimedon</taxon>
    </lineage>
</organism>
<evidence type="ECO:0000256" key="1">
    <source>
        <dbReference type="SAM" id="MobiDB-lite"/>
    </source>
</evidence>
<dbReference type="InParanoid" id="A0A1X7UWX0"/>
<protein>
    <submittedName>
        <fullName evidence="2">Uncharacterized protein</fullName>
    </submittedName>
</protein>
<feature type="compositionally biased region" description="Basic and acidic residues" evidence="1">
    <location>
        <begin position="101"/>
        <end position="112"/>
    </location>
</feature>
<reference evidence="2" key="1">
    <citation type="submission" date="2017-05" db="UniProtKB">
        <authorList>
            <consortium name="EnsemblMetazoa"/>
        </authorList>
    </citation>
    <scope>IDENTIFICATION</scope>
</reference>
<dbReference type="AlphaFoldDB" id="A0A1X7UWX0"/>
<dbReference type="EnsemblMetazoa" id="Aqu2.1.32171_001">
    <property type="protein sequence ID" value="Aqu2.1.32171_001"/>
    <property type="gene ID" value="Aqu2.1.32171"/>
</dbReference>
<accession>A0A1X7UWX0</accession>
<name>A0A1X7UWX0_AMPQE</name>
<evidence type="ECO:0000313" key="2">
    <source>
        <dbReference type="EnsemblMetazoa" id="Aqu2.1.32171_001"/>
    </source>
</evidence>
<feature type="region of interest" description="Disordered" evidence="1">
    <location>
        <begin position="99"/>
        <end position="134"/>
    </location>
</feature>
<proteinExistence type="predicted"/>